<comment type="caution">
    <text evidence="2">The sequence shown here is derived from an EMBL/GenBank/DDBJ whole genome shotgun (WGS) entry which is preliminary data.</text>
</comment>
<sequence>MSYDDSVAYPVHPHHGRHCSPDRSLLDPALPGERLPAADRPPSWTGRHRDLRILRRAYRRQRRWTTLIPLSYFSAFLALSAVGPGFMTEPLVGGLSTGLVLALSQLPAAWLAVALYERTAYRHVDPLARRVNRHSPWTGGARERER</sequence>
<gene>
    <name evidence="2" type="ORF">GCM10010515_41850</name>
</gene>
<evidence type="ECO:0008006" key="4">
    <source>
        <dbReference type="Google" id="ProtNLM"/>
    </source>
</evidence>
<protein>
    <recommendedName>
        <fullName evidence="4">DUF485 domain-containing protein</fullName>
    </recommendedName>
</protein>
<evidence type="ECO:0000313" key="2">
    <source>
        <dbReference type="EMBL" id="GGX69834.1"/>
    </source>
</evidence>
<evidence type="ECO:0000313" key="3">
    <source>
        <dbReference type="Proteomes" id="UP000645555"/>
    </source>
</evidence>
<reference evidence="2" key="2">
    <citation type="submission" date="2020-09" db="EMBL/GenBank/DDBJ databases">
        <authorList>
            <person name="Sun Q."/>
            <person name="Ohkuma M."/>
        </authorList>
    </citation>
    <scope>NUCLEOTIDE SEQUENCE</scope>
    <source>
        <strain evidence="2">JCM 4956</strain>
    </source>
</reference>
<accession>A0A918KPU3</accession>
<dbReference type="Pfam" id="PF04341">
    <property type="entry name" value="DUF485"/>
    <property type="match status" value="1"/>
</dbReference>
<keyword evidence="1" id="KW-0472">Membrane</keyword>
<name>A0A918KPU3_9ACTN</name>
<evidence type="ECO:0000256" key="1">
    <source>
        <dbReference type="SAM" id="Phobius"/>
    </source>
</evidence>
<keyword evidence="1" id="KW-1133">Transmembrane helix</keyword>
<feature type="transmembrane region" description="Helical" evidence="1">
    <location>
        <begin position="95"/>
        <end position="116"/>
    </location>
</feature>
<organism evidence="2 3">
    <name type="scientific">Streptomyces fructofermentans</name>
    <dbReference type="NCBI Taxonomy" id="152141"/>
    <lineage>
        <taxon>Bacteria</taxon>
        <taxon>Bacillati</taxon>
        <taxon>Actinomycetota</taxon>
        <taxon>Actinomycetes</taxon>
        <taxon>Kitasatosporales</taxon>
        <taxon>Streptomycetaceae</taxon>
        <taxon>Streptomyces</taxon>
    </lineage>
</organism>
<reference evidence="2" key="1">
    <citation type="journal article" date="2014" name="Int. J. Syst. Evol. Microbiol.">
        <title>Complete genome sequence of Corynebacterium casei LMG S-19264T (=DSM 44701T), isolated from a smear-ripened cheese.</title>
        <authorList>
            <consortium name="US DOE Joint Genome Institute (JGI-PGF)"/>
            <person name="Walter F."/>
            <person name="Albersmeier A."/>
            <person name="Kalinowski J."/>
            <person name="Ruckert C."/>
        </authorList>
    </citation>
    <scope>NUCLEOTIDE SEQUENCE</scope>
    <source>
        <strain evidence="2">JCM 4956</strain>
    </source>
</reference>
<keyword evidence="1" id="KW-0812">Transmembrane</keyword>
<dbReference type="Proteomes" id="UP000645555">
    <property type="component" value="Unassembled WGS sequence"/>
</dbReference>
<dbReference type="AlphaFoldDB" id="A0A918KPU3"/>
<feature type="transmembrane region" description="Helical" evidence="1">
    <location>
        <begin position="64"/>
        <end position="83"/>
    </location>
</feature>
<dbReference type="InterPro" id="IPR007436">
    <property type="entry name" value="DUF485"/>
</dbReference>
<keyword evidence="3" id="KW-1185">Reference proteome</keyword>
<proteinExistence type="predicted"/>
<dbReference type="RefSeq" id="WP_190037070.1">
    <property type="nucleotide sequence ID" value="NZ_BMWD01000014.1"/>
</dbReference>
<dbReference type="EMBL" id="BMWD01000014">
    <property type="protein sequence ID" value="GGX69834.1"/>
    <property type="molecule type" value="Genomic_DNA"/>
</dbReference>